<dbReference type="AlphaFoldDB" id="A0A6A7BAA9"/>
<evidence type="ECO:0000313" key="2">
    <source>
        <dbReference type="Proteomes" id="UP000799423"/>
    </source>
</evidence>
<dbReference type="EMBL" id="MU006299">
    <property type="protein sequence ID" value="KAF2852354.1"/>
    <property type="molecule type" value="Genomic_DNA"/>
</dbReference>
<protein>
    <submittedName>
        <fullName evidence="1">Uncharacterized protein</fullName>
    </submittedName>
</protein>
<dbReference type="Proteomes" id="UP000799423">
    <property type="component" value="Unassembled WGS sequence"/>
</dbReference>
<name>A0A6A7BAA9_9PLEO</name>
<organism evidence="1 2">
    <name type="scientific">Plenodomus tracheiphilus IPT5</name>
    <dbReference type="NCBI Taxonomy" id="1408161"/>
    <lineage>
        <taxon>Eukaryota</taxon>
        <taxon>Fungi</taxon>
        <taxon>Dikarya</taxon>
        <taxon>Ascomycota</taxon>
        <taxon>Pezizomycotina</taxon>
        <taxon>Dothideomycetes</taxon>
        <taxon>Pleosporomycetidae</taxon>
        <taxon>Pleosporales</taxon>
        <taxon>Pleosporineae</taxon>
        <taxon>Leptosphaeriaceae</taxon>
        <taxon>Plenodomus</taxon>
    </lineage>
</organism>
<keyword evidence="2" id="KW-1185">Reference proteome</keyword>
<sequence>MWAILRSTFSAPRTSAFQITSCAACTCRITLSHTPSQPHKTQPQNKIPNTSQTCRFQGFTHSKKPCYLCTAALDTECSIVHRSAKQSMFKRGLQDAVNGQKMQRSYCFYSIHAHAVQCY</sequence>
<gene>
    <name evidence="1" type="ORF">T440DRAFT_41415</name>
</gene>
<accession>A0A6A7BAA9</accession>
<reference evidence="1" key="1">
    <citation type="submission" date="2020-01" db="EMBL/GenBank/DDBJ databases">
        <authorList>
            <consortium name="DOE Joint Genome Institute"/>
            <person name="Haridas S."/>
            <person name="Albert R."/>
            <person name="Binder M."/>
            <person name="Bloem J."/>
            <person name="Labutti K."/>
            <person name="Salamov A."/>
            <person name="Andreopoulos B."/>
            <person name="Baker S.E."/>
            <person name="Barry K."/>
            <person name="Bills G."/>
            <person name="Bluhm B.H."/>
            <person name="Cannon C."/>
            <person name="Castanera R."/>
            <person name="Culley D.E."/>
            <person name="Daum C."/>
            <person name="Ezra D."/>
            <person name="Gonzalez J.B."/>
            <person name="Henrissat B."/>
            <person name="Kuo A."/>
            <person name="Liang C."/>
            <person name="Lipzen A."/>
            <person name="Lutzoni F."/>
            <person name="Magnuson J."/>
            <person name="Mondo S."/>
            <person name="Nolan M."/>
            <person name="Ohm R."/>
            <person name="Pangilinan J."/>
            <person name="Park H.-J."/>
            <person name="Ramirez L."/>
            <person name="Alfaro M."/>
            <person name="Sun H."/>
            <person name="Tritt A."/>
            <person name="Yoshinaga Y."/>
            <person name="Zwiers L.-H."/>
            <person name="Turgeon B.G."/>
            <person name="Goodwin S.B."/>
            <person name="Spatafora J.W."/>
            <person name="Crous P.W."/>
            <person name="Grigoriev I.V."/>
        </authorList>
    </citation>
    <scope>NUCLEOTIDE SEQUENCE</scope>
    <source>
        <strain evidence="1">IPT5</strain>
    </source>
</reference>
<proteinExistence type="predicted"/>
<evidence type="ECO:0000313" key="1">
    <source>
        <dbReference type="EMBL" id="KAF2852354.1"/>
    </source>
</evidence>